<evidence type="ECO:0000313" key="2">
    <source>
        <dbReference type="Proteomes" id="UP000193749"/>
    </source>
</evidence>
<accession>A0A1X1EMY8</accession>
<dbReference type="RefSeq" id="WP_084879912.1">
    <property type="nucleotide sequence ID" value="NZ_JAGGMY010000003.1"/>
</dbReference>
<sequence>MAWTTLFFALVISMFTLITHEEGRQFNNAIERQQTQEAGTIAMQMLNLSQYFGHWRWQNPGATTLPAISSLGLPFSAPDDRIHYALSGGRLWVWVDIAEVPGIETRLRTLSLGSGLVLRWQSGQLYDSQGKAISMTGLTIPAPLSATNTTQLLHLN</sequence>
<dbReference type="Pfam" id="PF07419">
    <property type="entry name" value="PilM"/>
    <property type="match status" value="1"/>
</dbReference>
<keyword evidence="2" id="KW-1185">Reference proteome</keyword>
<dbReference type="EMBL" id="MLJI01000002">
    <property type="protein sequence ID" value="ORM90183.1"/>
    <property type="molecule type" value="Genomic_DNA"/>
</dbReference>
<protein>
    <recommendedName>
        <fullName evidence="3">Pilus assembly protein PilP</fullName>
    </recommendedName>
</protein>
<dbReference type="STRING" id="55209.HA50_26945"/>
<name>A0A1X1EMY8_PANCY</name>
<dbReference type="Proteomes" id="UP000193749">
    <property type="component" value="Unassembled WGS sequence"/>
</dbReference>
<comment type="caution">
    <text evidence="1">The sequence shown here is derived from an EMBL/GenBank/DDBJ whole genome shotgun (WGS) entry which is preliminary data.</text>
</comment>
<dbReference type="AlphaFoldDB" id="A0A1X1EMY8"/>
<evidence type="ECO:0008006" key="3">
    <source>
        <dbReference type="Google" id="ProtNLM"/>
    </source>
</evidence>
<organism evidence="1 2">
    <name type="scientific">Pantoea cypripedii</name>
    <name type="common">Pectobacterium cypripedii</name>
    <name type="synonym">Erwinia cypripedii</name>
    <dbReference type="NCBI Taxonomy" id="55209"/>
    <lineage>
        <taxon>Bacteria</taxon>
        <taxon>Pseudomonadati</taxon>
        <taxon>Pseudomonadota</taxon>
        <taxon>Gammaproteobacteria</taxon>
        <taxon>Enterobacterales</taxon>
        <taxon>Erwiniaceae</taxon>
        <taxon>Pantoea</taxon>
    </lineage>
</organism>
<dbReference type="Gene3D" id="3.30.450.360">
    <property type="match status" value="1"/>
</dbReference>
<dbReference type="OrthoDB" id="6454277at2"/>
<reference evidence="1 2" key="1">
    <citation type="journal article" date="2017" name="Antonie Van Leeuwenhoek">
        <title>Phylogenomic resolution of the bacterial genus Pantoea and its relationship with Erwinia and Tatumella.</title>
        <authorList>
            <person name="Palmer M."/>
            <person name="Steenkamp E.T."/>
            <person name="Coetzee M.P."/>
            <person name="Chan W.Y."/>
            <person name="van Zyl E."/>
            <person name="De Maayer P."/>
            <person name="Coutinho T.A."/>
            <person name="Blom J."/>
            <person name="Smits T.H."/>
            <person name="Duffy B."/>
            <person name="Venter S.N."/>
        </authorList>
    </citation>
    <scope>NUCLEOTIDE SEQUENCE [LARGE SCALE GENOMIC DNA]</scope>
    <source>
        <strain evidence="1 2">LMG 2657</strain>
    </source>
</reference>
<gene>
    <name evidence="1" type="ORF">HA50_26945</name>
</gene>
<proteinExistence type="predicted"/>
<evidence type="ECO:0000313" key="1">
    <source>
        <dbReference type="EMBL" id="ORM90183.1"/>
    </source>
</evidence>
<dbReference type="InterPro" id="IPR009987">
    <property type="entry name" value="IM_PilM"/>
</dbReference>